<accession>A0ABW8WZ22</accession>
<keyword evidence="2" id="KW-1185">Reference proteome</keyword>
<dbReference type="Proteomes" id="UP001628874">
    <property type="component" value="Unassembled WGS sequence"/>
</dbReference>
<proteinExistence type="predicted"/>
<dbReference type="EMBL" id="JBFQGM010000021">
    <property type="protein sequence ID" value="MFL9466059.1"/>
    <property type="molecule type" value="Genomic_DNA"/>
</dbReference>
<gene>
    <name evidence="1" type="ORF">AB0759_36325</name>
</gene>
<evidence type="ECO:0000313" key="1">
    <source>
        <dbReference type="EMBL" id="MFL9466059.1"/>
    </source>
</evidence>
<reference evidence="1 2" key="1">
    <citation type="submission" date="2024-07" db="EMBL/GenBank/DDBJ databases">
        <authorList>
            <person name="Tripathy S."/>
        </authorList>
    </citation>
    <scope>NUCLEOTIDE SEQUENCE [LARGE SCALE GENOMIC DNA]</scope>
    <source>
        <strain evidence="1 2">VB-61278_2</strain>
    </source>
</reference>
<sequence>MQVNTIQVTQEMSVGVGLDGKMYGGKLLNVNQQLDSLEREWLVVVPEALGESAEIR</sequence>
<comment type="caution">
    <text evidence="1">The sequence shown here is derived from an EMBL/GenBank/DDBJ whole genome shotgun (WGS) entry which is preliminary data.</text>
</comment>
<organism evidence="1 2">
    <name type="scientific">Scytonema tolypothrichoides VB-61278_2</name>
    <dbReference type="NCBI Taxonomy" id="3232314"/>
    <lineage>
        <taxon>Bacteria</taxon>
        <taxon>Bacillati</taxon>
        <taxon>Cyanobacteriota</taxon>
        <taxon>Cyanophyceae</taxon>
        <taxon>Nostocales</taxon>
        <taxon>Scytonemataceae</taxon>
        <taxon>Scytonema</taxon>
    </lineage>
</organism>
<protein>
    <submittedName>
        <fullName evidence="1">Uncharacterized protein</fullName>
    </submittedName>
</protein>
<dbReference type="RefSeq" id="WP_202048664.1">
    <property type="nucleotide sequence ID" value="NZ_JBFQGM010000021.1"/>
</dbReference>
<evidence type="ECO:0000313" key="2">
    <source>
        <dbReference type="Proteomes" id="UP001628874"/>
    </source>
</evidence>
<name>A0ABW8WZ22_9CYAN</name>